<feature type="transmembrane region" description="Helical" evidence="7">
    <location>
        <begin position="559"/>
        <end position="581"/>
    </location>
</feature>
<evidence type="ECO:0000313" key="9">
    <source>
        <dbReference type="EMBL" id="CAF91575.1"/>
    </source>
</evidence>
<feature type="domain" description="Cadherin" evidence="8">
    <location>
        <begin position="443"/>
        <end position="551"/>
    </location>
</feature>
<feature type="compositionally biased region" description="Low complexity" evidence="6">
    <location>
        <begin position="315"/>
        <end position="329"/>
    </location>
</feature>
<dbReference type="InterPro" id="IPR015919">
    <property type="entry name" value="Cadherin-like_sf"/>
</dbReference>
<keyword evidence="5" id="KW-0106">Calcium</keyword>
<name>Q4T6A7_TETNG</name>
<dbReference type="CDD" id="cd11304">
    <property type="entry name" value="Cadherin_repeat"/>
    <property type="match status" value="1"/>
</dbReference>
<proteinExistence type="predicted"/>
<dbReference type="SUPFAM" id="SSF49313">
    <property type="entry name" value="Cadherin-like"/>
    <property type="match status" value="3"/>
</dbReference>
<feature type="non-terminal residue" evidence="9">
    <location>
        <position position="1"/>
    </location>
</feature>
<feature type="region of interest" description="Disordered" evidence="6">
    <location>
        <begin position="609"/>
        <end position="781"/>
    </location>
</feature>
<dbReference type="OrthoDB" id="8958491at2759"/>
<evidence type="ECO:0000256" key="4">
    <source>
        <dbReference type="ARBA" id="ARBA00023136"/>
    </source>
</evidence>
<dbReference type="GO" id="GO:0005886">
    <property type="term" value="C:plasma membrane"/>
    <property type="evidence" value="ECO:0007669"/>
    <property type="project" value="UniProtKB-SubCell"/>
</dbReference>
<dbReference type="GO" id="GO:0005509">
    <property type="term" value="F:calcium ion binding"/>
    <property type="evidence" value="ECO:0007669"/>
    <property type="project" value="UniProtKB-UniRule"/>
</dbReference>
<protein>
    <submittedName>
        <fullName evidence="9">(spotted green pufferfish) hypothetical protein</fullName>
    </submittedName>
</protein>
<keyword evidence="2 7" id="KW-0812">Transmembrane</keyword>
<reference evidence="9" key="2">
    <citation type="submission" date="2004-02" db="EMBL/GenBank/DDBJ databases">
        <authorList>
            <consortium name="Genoscope"/>
            <consortium name="Whitehead Institute Centre for Genome Research"/>
        </authorList>
    </citation>
    <scope>NUCLEOTIDE SEQUENCE</scope>
</reference>
<keyword evidence="3 7" id="KW-1133">Transmembrane helix</keyword>
<dbReference type="PROSITE" id="PS50268">
    <property type="entry name" value="CADHERIN_2"/>
    <property type="match status" value="2"/>
</dbReference>
<feature type="compositionally biased region" description="Basic and acidic residues" evidence="6">
    <location>
        <begin position="330"/>
        <end position="352"/>
    </location>
</feature>
<sequence>NNCLLSEQRWLHLAAGWRNNSRFGGSAFLCLGLLLVPDDVLENLLGETEKSALEDPEAPDVVPPSALKMKLKACPLSVLPVCTVPPGPITVPENNTADVQLVQISSGGEVTLTLTVNPDDFFYLRGNALMVKKGLDYEALSSSTLVVWVQCRRAGFRSVNESVEVLVENVNDNPPNFPQNHFILEVNELLPVNATVGLVEATDVDSQPLFYRLESATVRTSRSWFLHGRGSLLSPCQPRTNTSAWRTSTVQRSWSKASWTTTRCRRSPWFSTCRTGPWCWSRGRCSPGTGTRTGVNRSATEYCEVRTVGRREGEASASSPPSTFSSSSTLRERGQHFPDRRGHGKHNHEQSGGHRWSHHPHGSGRSPRWSLLVLVGPRWSTLVHVGPRWSSLVHVGPRWSSLVLWTLVCSGHQASQVSNRDQFAVTQVTIEVMKRSRNPPRFEKDRYEGFIYSNSVPESLILRDRSTYRPFRVRARDEDFASGLNPDVKYEVQYSSYVNVTPDGFVVLKRAVKTESFALQLRAVDATTGESGTAALSVQVIPAVATQSPSTIGYRPGDMALLGLVMAALLVLCLTVIGFLLSRLWRGNGGVDKAFECLPCLRSEQPGPAHGDSLQYTNDGFQNEADQNRGSSRRWNSTPARRSTFPLSRGRVIPTERRSRHCSSCGVHSNHVPKGSPLARRGPGDGDQAGARSGRAKPRKEGQKTVWFKESKDSSDIEVEIIPDTVGRVEEETEEELEVEMEAAVRDPAAPLRGSDGGQENEDAEQREEEEEGQAASKEEA</sequence>
<feature type="compositionally biased region" description="Acidic residues" evidence="6">
    <location>
        <begin position="731"/>
        <end position="741"/>
    </location>
</feature>
<feature type="compositionally biased region" description="Acidic residues" evidence="6">
    <location>
        <begin position="759"/>
        <end position="773"/>
    </location>
</feature>
<evidence type="ECO:0000256" key="3">
    <source>
        <dbReference type="ARBA" id="ARBA00022989"/>
    </source>
</evidence>
<comment type="subcellular location">
    <subcellularLocation>
        <location evidence="1">Membrane</location>
    </subcellularLocation>
</comment>
<feature type="region of interest" description="Disordered" evidence="6">
    <location>
        <begin position="309"/>
        <end position="365"/>
    </location>
</feature>
<evidence type="ECO:0000256" key="7">
    <source>
        <dbReference type="SAM" id="Phobius"/>
    </source>
</evidence>
<dbReference type="PANTHER" id="PTHR24026">
    <property type="entry name" value="FAT ATYPICAL CADHERIN-RELATED"/>
    <property type="match status" value="1"/>
</dbReference>
<dbReference type="AlphaFoldDB" id="Q4T6A7"/>
<evidence type="ECO:0000256" key="1">
    <source>
        <dbReference type="ARBA" id="ARBA00004370"/>
    </source>
</evidence>
<dbReference type="Gene3D" id="2.60.40.60">
    <property type="entry name" value="Cadherins"/>
    <property type="match status" value="3"/>
</dbReference>
<dbReference type="PANTHER" id="PTHR24026:SF126">
    <property type="entry name" value="PROTOCADHERIN FAT 4"/>
    <property type="match status" value="1"/>
</dbReference>
<dbReference type="EMBL" id="CAAE01008850">
    <property type="protein sequence ID" value="CAF91575.1"/>
    <property type="molecule type" value="Genomic_DNA"/>
</dbReference>
<feature type="compositionally biased region" description="Basic and acidic residues" evidence="6">
    <location>
        <begin position="699"/>
        <end position="715"/>
    </location>
</feature>
<evidence type="ECO:0000256" key="5">
    <source>
        <dbReference type="PROSITE-ProRule" id="PRU00043"/>
    </source>
</evidence>
<comment type="caution">
    <text evidence="9">The sequence shown here is derived from an EMBL/GenBank/DDBJ whole genome shotgun (WGS) entry which is preliminary data.</text>
</comment>
<dbReference type="InterPro" id="IPR002126">
    <property type="entry name" value="Cadherin-like_dom"/>
</dbReference>
<dbReference type="KEGG" id="tng:GSTEN00006404G001"/>
<reference evidence="9" key="1">
    <citation type="journal article" date="2004" name="Nature">
        <title>Genome duplication in the teleost fish Tetraodon nigroviridis reveals the early vertebrate proto-karyotype.</title>
        <authorList>
            <person name="Jaillon O."/>
            <person name="Aury J.-M."/>
            <person name="Brunet F."/>
            <person name="Petit J.-L."/>
            <person name="Stange-Thomann N."/>
            <person name="Mauceli E."/>
            <person name="Bouneau L."/>
            <person name="Fischer C."/>
            <person name="Ozouf-Costaz C."/>
            <person name="Bernot A."/>
            <person name="Nicaud S."/>
            <person name="Jaffe D."/>
            <person name="Fisher S."/>
            <person name="Lutfalla G."/>
            <person name="Dossat C."/>
            <person name="Segurens B."/>
            <person name="Dasilva C."/>
            <person name="Salanoubat M."/>
            <person name="Levy M."/>
            <person name="Boudet N."/>
            <person name="Castellano S."/>
            <person name="Anthouard V."/>
            <person name="Jubin C."/>
            <person name="Castelli V."/>
            <person name="Katinka M."/>
            <person name="Vacherie B."/>
            <person name="Biemont C."/>
            <person name="Skalli Z."/>
            <person name="Cattolico L."/>
            <person name="Poulain J."/>
            <person name="De Berardinis V."/>
            <person name="Cruaud C."/>
            <person name="Duprat S."/>
            <person name="Brottier P."/>
            <person name="Coutanceau J.-P."/>
            <person name="Gouzy J."/>
            <person name="Parra G."/>
            <person name="Lardier G."/>
            <person name="Chapple C."/>
            <person name="McKernan K.J."/>
            <person name="McEwan P."/>
            <person name="Bosak S."/>
            <person name="Kellis M."/>
            <person name="Volff J.-N."/>
            <person name="Guigo R."/>
            <person name="Zody M.C."/>
            <person name="Mesirov J."/>
            <person name="Lindblad-Toh K."/>
            <person name="Birren B."/>
            <person name="Nusbaum C."/>
            <person name="Kahn D."/>
            <person name="Robinson-Rechavi M."/>
            <person name="Laudet V."/>
            <person name="Schachter V."/>
            <person name="Quetier F."/>
            <person name="Saurin W."/>
            <person name="Scarpelli C."/>
            <person name="Wincker P."/>
            <person name="Lander E.S."/>
            <person name="Weissenbach J."/>
            <person name="Roest Crollius H."/>
        </authorList>
    </citation>
    <scope>NUCLEOTIDE SEQUENCE [LARGE SCALE GENOMIC DNA]</scope>
</reference>
<evidence type="ECO:0000256" key="2">
    <source>
        <dbReference type="ARBA" id="ARBA00022692"/>
    </source>
</evidence>
<feature type="compositionally biased region" description="Polar residues" evidence="6">
    <location>
        <begin position="614"/>
        <end position="641"/>
    </location>
</feature>
<organism evidence="9">
    <name type="scientific">Tetraodon nigroviridis</name>
    <name type="common">Spotted green pufferfish</name>
    <name type="synonym">Chelonodon nigroviridis</name>
    <dbReference type="NCBI Taxonomy" id="99883"/>
    <lineage>
        <taxon>Eukaryota</taxon>
        <taxon>Metazoa</taxon>
        <taxon>Chordata</taxon>
        <taxon>Craniata</taxon>
        <taxon>Vertebrata</taxon>
        <taxon>Euteleostomi</taxon>
        <taxon>Actinopterygii</taxon>
        <taxon>Neopterygii</taxon>
        <taxon>Teleostei</taxon>
        <taxon>Neoteleostei</taxon>
        <taxon>Acanthomorphata</taxon>
        <taxon>Eupercaria</taxon>
        <taxon>Tetraodontiformes</taxon>
        <taxon>Tetradontoidea</taxon>
        <taxon>Tetraodontidae</taxon>
        <taxon>Tetraodon</taxon>
    </lineage>
</organism>
<accession>Q4T6A7</accession>
<evidence type="ECO:0000256" key="6">
    <source>
        <dbReference type="SAM" id="MobiDB-lite"/>
    </source>
</evidence>
<keyword evidence="4 7" id="KW-0472">Membrane</keyword>
<feature type="domain" description="Cadherin" evidence="8">
    <location>
        <begin position="97"/>
        <end position="177"/>
    </location>
</feature>
<gene>
    <name evidence="9" type="ORF">GSTENG00006404001</name>
</gene>
<dbReference type="GO" id="GO:0007156">
    <property type="term" value="P:homophilic cell adhesion via plasma membrane adhesion molecules"/>
    <property type="evidence" value="ECO:0007669"/>
    <property type="project" value="InterPro"/>
</dbReference>
<evidence type="ECO:0000259" key="8">
    <source>
        <dbReference type="PROSITE" id="PS50268"/>
    </source>
</evidence>